<evidence type="ECO:0000256" key="1">
    <source>
        <dbReference type="SAM" id="SignalP"/>
    </source>
</evidence>
<gene>
    <name evidence="3" type="ORF">FOL46_004259</name>
    <name evidence="2" type="ORF">FOZ61_004395</name>
</gene>
<proteinExistence type="predicted"/>
<dbReference type="EMBL" id="JABANN010000261">
    <property type="protein sequence ID" value="KAF4664399.1"/>
    <property type="molecule type" value="Genomic_DNA"/>
</dbReference>
<dbReference type="Proteomes" id="UP000572268">
    <property type="component" value="Unassembled WGS sequence"/>
</dbReference>
<evidence type="ECO:0000313" key="4">
    <source>
        <dbReference type="Proteomes" id="UP000570595"/>
    </source>
</evidence>
<keyword evidence="1" id="KW-0732">Signal</keyword>
<dbReference type="Proteomes" id="UP000570595">
    <property type="component" value="Unassembled WGS sequence"/>
</dbReference>
<dbReference type="EMBL" id="JABAHT010000250">
    <property type="protein sequence ID" value="KAF4659918.1"/>
    <property type="molecule type" value="Genomic_DNA"/>
</dbReference>
<name>A0A7J6LYN1_PEROL</name>
<sequence length="343" mass="38486">MGHGFLITRYQLIAWALIVPTLAGPVADLPHRDTPMNEALPDGLPGLLEALGTSSSCAVVGSREVAVGGVSFLERVCSRIVVATPNITEMEHACFAKTDNDESLLPHEPLGPPKTLMPPDIRYFPVDSHGDIWSTFALGSNIRAIVLDHTQRVGDLREDLRNALRIEVLRLIIFLRNSDEVTESLKEFRDKNYTHCEQEKVASTGLAGEAGVLCKVLRQWHEQPLSTLGTLRDFLGAEAAREWLLFWVKSFRYYDSLTFDISQYTVDVISELYGRGHVEPVPHSSSFTIRFPSWGGLSYTIRFTVNGFLINVIETDPLSTEERELVGTRRRSVARMVQREFNM</sequence>
<evidence type="ECO:0000313" key="2">
    <source>
        <dbReference type="EMBL" id="KAF4659918.1"/>
    </source>
</evidence>
<comment type="caution">
    <text evidence="3">The sequence shown here is derived from an EMBL/GenBank/DDBJ whole genome shotgun (WGS) entry which is preliminary data.</text>
</comment>
<evidence type="ECO:0000313" key="5">
    <source>
        <dbReference type="Proteomes" id="UP000572268"/>
    </source>
</evidence>
<feature type="chain" id="PRO_5033594111" evidence="1">
    <location>
        <begin position="24"/>
        <end position="343"/>
    </location>
</feature>
<dbReference type="OrthoDB" id="10308382at2759"/>
<accession>A0A7J6LYN1</accession>
<dbReference type="AlphaFoldDB" id="A0A7J6LYN1"/>
<reference evidence="4 5" key="1">
    <citation type="submission" date="2020-04" db="EMBL/GenBank/DDBJ databases">
        <title>Perkinsus olseni comparative genomics.</title>
        <authorList>
            <person name="Bogema D.R."/>
        </authorList>
    </citation>
    <scope>NUCLEOTIDE SEQUENCE [LARGE SCALE GENOMIC DNA]</scope>
    <source>
        <strain evidence="2">ATCC PRA-179</strain>
        <strain evidence="3">ATCC PRA-31</strain>
    </source>
</reference>
<feature type="signal peptide" evidence="1">
    <location>
        <begin position="1"/>
        <end position="23"/>
    </location>
</feature>
<protein>
    <submittedName>
        <fullName evidence="3">Uncharacterized protein</fullName>
    </submittedName>
</protein>
<organism evidence="3 5">
    <name type="scientific">Perkinsus olseni</name>
    <name type="common">Perkinsus atlanticus</name>
    <dbReference type="NCBI Taxonomy" id="32597"/>
    <lineage>
        <taxon>Eukaryota</taxon>
        <taxon>Sar</taxon>
        <taxon>Alveolata</taxon>
        <taxon>Perkinsozoa</taxon>
        <taxon>Perkinsea</taxon>
        <taxon>Perkinsida</taxon>
        <taxon>Perkinsidae</taxon>
        <taxon>Perkinsus</taxon>
    </lineage>
</organism>
<evidence type="ECO:0000313" key="3">
    <source>
        <dbReference type="EMBL" id="KAF4664399.1"/>
    </source>
</evidence>